<name>A0A0G4EQ27_VITBC</name>
<feature type="region of interest" description="Disordered" evidence="2">
    <location>
        <begin position="250"/>
        <end position="314"/>
    </location>
</feature>
<dbReference type="EMBL" id="CDMY01000282">
    <property type="protein sequence ID" value="CEL99529.1"/>
    <property type="molecule type" value="Genomic_DNA"/>
</dbReference>
<dbReference type="Gene3D" id="1.10.10.60">
    <property type="entry name" value="Homeodomain-like"/>
    <property type="match status" value="1"/>
</dbReference>
<keyword evidence="5" id="KW-1185">Reference proteome</keyword>
<feature type="domain" description="HTH CENPB-type" evidence="3">
    <location>
        <begin position="387"/>
        <end position="458"/>
    </location>
</feature>
<feature type="compositionally biased region" description="Polar residues" evidence="2">
    <location>
        <begin position="192"/>
        <end position="206"/>
    </location>
</feature>
<protein>
    <recommendedName>
        <fullName evidence="3">HTH CENPB-type domain-containing protein</fullName>
    </recommendedName>
</protein>
<evidence type="ECO:0000256" key="2">
    <source>
        <dbReference type="SAM" id="MobiDB-lite"/>
    </source>
</evidence>
<evidence type="ECO:0000313" key="4">
    <source>
        <dbReference type="EMBL" id="CEL99529.1"/>
    </source>
</evidence>
<sequence length="583" mass="63562">MRGPTREEQQRHVGQTQVGHGDESREQQQGGPIGPANASDSTQPLALAEHVKKLVASDPLNQGLLVCYGDSSGTVSIGVVGEGIVKQFPVRGDGQGQVAQAIMLARQYRDGIIPSTSVCSPSDPPSDIPQDRTVLSGLPSDPNAGPSQPTEGSFTAGHEGSGGVQQSVRTVRRDAPMPEDLQAGGETPREYSFSQPPFDSHFQFSVPSVLGADPSTSQPLGRPSNAPPCQPDAEPRSQPSLHLQMIDSAGTFSPATMPPSPAFGQTGQAEHPWDASALPPNMPLMRSAHGSSHHRTASVPPSLSTRRPATAQFSHEVSDRASYRALKVAIGMRLGLVDEFIRRKESGENISKPQFARENGLDPKLFNKWYYSIKTQRAKSIEVTDLSNKRITPLKYPQIEDPMREWMASQGDPAAVPPRAIKRKAMKIAFRLGIDDRFSASDNWVTAFKKRYMKAFKERCQQNSPWPCEGPAAAAAPPAADNTDGMASMDWEEPEYFNGAMHPPETFDELLNAIREVIDGRARGQDLIAQLQMQSPQEIGLLVWRLDALNADNLRSDAVRLLAARISEQLRLHVAQTDEHFLM</sequence>
<feature type="compositionally biased region" description="Polar residues" evidence="2">
    <location>
        <begin position="299"/>
        <end position="314"/>
    </location>
</feature>
<dbReference type="GO" id="GO:0003677">
    <property type="term" value="F:DNA binding"/>
    <property type="evidence" value="ECO:0007669"/>
    <property type="project" value="UniProtKB-KW"/>
</dbReference>
<dbReference type="AlphaFoldDB" id="A0A0G4EQ27"/>
<dbReference type="InParanoid" id="A0A0G4EQ27"/>
<reference evidence="4 5" key="1">
    <citation type="submission" date="2014-11" db="EMBL/GenBank/DDBJ databases">
        <authorList>
            <person name="Zhu J."/>
            <person name="Qi W."/>
            <person name="Song R."/>
        </authorList>
    </citation>
    <scope>NUCLEOTIDE SEQUENCE [LARGE SCALE GENOMIC DNA]</scope>
</reference>
<dbReference type="InterPro" id="IPR009057">
    <property type="entry name" value="Homeodomain-like_sf"/>
</dbReference>
<accession>A0A0G4EQ27</accession>
<dbReference type="Proteomes" id="UP000041254">
    <property type="component" value="Unassembled WGS sequence"/>
</dbReference>
<dbReference type="Pfam" id="PF03221">
    <property type="entry name" value="HTH_Tnp_Tc5"/>
    <property type="match status" value="1"/>
</dbReference>
<dbReference type="InterPro" id="IPR006600">
    <property type="entry name" value="HTH_CenpB_DNA-bd_dom"/>
</dbReference>
<dbReference type="PROSITE" id="PS51253">
    <property type="entry name" value="HTH_CENPB"/>
    <property type="match status" value="1"/>
</dbReference>
<evidence type="ECO:0000256" key="1">
    <source>
        <dbReference type="ARBA" id="ARBA00023125"/>
    </source>
</evidence>
<dbReference type="SUPFAM" id="SSF46689">
    <property type="entry name" value="Homeodomain-like"/>
    <property type="match status" value="1"/>
</dbReference>
<organism evidence="4 5">
    <name type="scientific">Vitrella brassicaformis (strain CCMP3155)</name>
    <dbReference type="NCBI Taxonomy" id="1169540"/>
    <lineage>
        <taxon>Eukaryota</taxon>
        <taxon>Sar</taxon>
        <taxon>Alveolata</taxon>
        <taxon>Colpodellida</taxon>
        <taxon>Vitrellaceae</taxon>
        <taxon>Vitrella</taxon>
    </lineage>
</organism>
<feature type="compositionally biased region" description="Basic and acidic residues" evidence="2">
    <location>
        <begin position="1"/>
        <end position="11"/>
    </location>
</feature>
<proteinExistence type="predicted"/>
<keyword evidence="1" id="KW-0238">DNA-binding</keyword>
<dbReference type="VEuPathDB" id="CryptoDB:Vbra_20669"/>
<feature type="region of interest" description="Disordered" evidence="2">
    <location>
        <begin position="115"/>
        <end position="238"/>
    </location>
</feature>
<dbReference type="PhylomeDB" id="A0A0G4EQ27"/>
<evidence type="ECO:0000313" key="5">
    <source>
        <dbReference type="Proteomes" id="UP000041254"/>
    </source>
</evidence>
<feature type="region of interest" description="Disordered" evidence="2">
    <location>
        <begin position="1"/>
        <end position="41"/>
    </location>
</feature>
<evidence type="ECO:0000259" key="3">
    <source>
        <dbReference type="PROSITE" id="PS51253"/>
    </source>
</evidence>
<dbReference type="OrthoDB" id="9909311at2759"/>
<gene>
    <name evidence="4" type="ORF">Vbra_20669</name>
</gene>